<protein>
    <submittedName>
        <fullName evidence="1">Uncharacterized protein</fullName>
    </submittedName>
</protein>
<evidence type="ECO:0000313" key="1">
    <source>
        <dbReference type="EMBL" id="OQR89190.1"/>
    </source>
</evidence>
<dbReference type="EMBL" id="JNBS01002825">
    <property type="protein sequence ID" value="OQR89190.1"/>
    <property type="molecule type" value="Genomic_DNA"/>
</dbReference>
<name>A0A1V9YUF9_9STRA</name>
<proteinExistence type="predicted"/>
<gene>
    <name evidence="1" type="ORF">THRCLA_09867</name>
</gene>
<comment type="caution">
    <text evidence="1">The sequence shown here is derived from an EMBL/GenBank/DDBJ whole genome shotgun (WGS) entry which is preliminary data.</text>
</comment>
<feature type="non-terminal residue" evidence="1">
    <location>
        <position position="394"/>
    </location>
</feature>
<organism evidence="1 2">
    <name type="scientific">Thraustotheca clavata</name>
    <dbReference type="NCBI Taxonomy" id="74557"/>
    <lineage>
        <taxon>Eukaryota</taxon>
        <taxon>Sar</taxon>
        <taxon>Stramenopiles</taxon>
        <taxon>Oomycota</taxon>
        <taxon>Saprolegniomycetes</taxon>
        <taxon>Saprolegniales</taxon>
        <taxon>Achlyaceae</taxon>
        <taxon>Thraustotheca</taxon>
    </lineage>
</organism>
<dbReference type="AlphaFoldDB" id="A0A1V9YUF9"/>
<sequence>MFTILAVQPSPQFIIMSYRRACFHCQKHKPTEARPADATDTCQCEGEFNVTNGILPDTSSSTRSMVNDMIPTTAPKATSSARVSIIECQLAIIHHFLNNLPSSVFGTTRFQSEWQSSIVSTIVEHLGTKWSCMDQTKFNMNALFRKQNSDTQMTADSLLDAGLDPIVIMCLDAIGGVIKFLLQSNPTLFTSYIDVLFNRDHLFEAYASWLNEVYVIANNSLAIIYESSLSQLVMEIVKLASKLDELHLLQAKIHQLNSMEAQSTLGFDYFVAQLREAYLVAQQHPVPWNSTSTSSFSQRWLFHELTSYEHTTDLSLGSILRALFIGYGFDLLLDKTTLLVKSGLSLYCTIPAVFELDGIPHVYRVLPHGESSLSQISELSHGDYCGSIMDDDTI</sequence>
<dbReference type="Proteomes" id="UP000243217">
    <property type="component" value="Unassembled WGS sequence"/>
</dbReference>
<reference evidence="1 2" key="1">
    <citation type="journal article" date="2014" name="Genome Biol. Evol.">
        <title>The secreted proteins of Achlya hypogyna and Thraustotheca clavata identify the ancestral oomycete secretome and reveal gene acquisitions by horizontal gene transfer.</title>
        <authorList>
            <person name="Misner I."/>
            <person name="Blouin N."/>
            <person name="Leonard G."/>
            <person name="Richards T.A."/>
            <person name="Lane C.E."/>
        </authorList>
    </citation>
    <scope>NUCLEOTIDE SEQUENCE [LARGE SCALE GENOMIC DNA]</scope>
    <source>
        <strain evidence="1 2">ATCC 34112</strain>
    </source>
</reference>
<evidence type="ECO:0000313" key="2">
    <source>
        <dbReference type="Proteomes" id="UP000243217"/>
    </source>
</evidence>
<accession>A0A1V9YUF9</accession>
<keyword evidence="2" id="KW-1185">Reference proteome</keyword>